<protein>
    <submittedName>
        <fullName evidence="3">Fe-S cluster assembly protein SufD</fullName>
    </submittedName>
</protein>
<dbReference type="PANTHER" id="PTHR43575:SF1">
    <property type="entry name" value="PROTEIN ABCI7, CHLOROPLASTIC"/>
    <property type="match status" value="1"/>
</dbReference>
<dbReference type="PANTHER" id="PTHR43575">
    <property type="entry name" value="PROTEIN ABCI7, CHLOROPLASTIC"/>
    <property type="match status" value="1"/>
</dbReference>
<feature type="compositionally biased region" description="Low complexity" evidence="1">
    <location>
        <begin position="372"/>
        <end position="382"/>
    </location>
</feature>
<evidence type="ECO:0000313" key="4">
    <source>
        <dbReference type="Proteomes" id="UP001169063"/>
    </source>
</evidence>
<organism evidence="3 4">
    <name type="scientific">Peiella sedimenti</name>
    <dbReference type="NCBI Taxonomy" id="3061083"/>
    <lineage>
        <taxon>Bacteria</taxon>
        <taxon>Pseudomonadati</taxon>
        <taxon>Pseudomonadota</taxon>
        <taxon>Alphaproteobacteria</taxon>
        <taxon>Caulobacterales</taxon>
        <taxon>Caulobacteraceae</taxon>
        <taxon>Peiella</taxon>
    </lineage>
</organism>
<dbReference type="NCBIfam" id="TIGR01981">
    <property type="entry name" value="sufD"/>
    <property type="match status" value="1"/>
</dbReference>
<dbReference type="SUPFAM" id="SSF101960">
    <property type="entry name" value="Stabilizer of iron transporter SufD"/>
    <property type="match status" value="1"/>
</dbReference>
<name>A0ABT8SLV9_9CAUL</name>
<gene>
    <name evidence="3" type="primary">sufD</name>
    <name evidence="3" type="ORF">Q0812_04170</name>
</gene>
<comment type="caution">
    <text evidence="3">The sequence shown here is derived from an EMBL/GenBank/DDBJ whole genome shotgun (WGS) entry which is preliminary data.</text>
</comment>
<dbReference type="Proteomes" id="UP001169063">
    <property type="component" value="Unassembled WGS sequence"/>
</dbReference>
<dbReference type="EMBL" id="JAUKTR010000001">
    <property type="protein sequence ID" value="MDO1558623.1"/>
    <property type="molecule type" value="Genomic_DNA"/>
</dbReference>
<proteinExistence type="predicted"/>
<evidence type="ECO:0000313" key="3">
    <source>
        <dbReference type="EMBL" id="MDO1558623.1"/>
    </source>
</evidence>
<accession>A0ABT8SLV9</accession>
<evidence type="ECO:0000256" key="1">
    <source>
        <dbReference type="SAM" id="MobiDB-lite"/>
    </source>
</evidence>
<dbReference type="RefSeq" id="WP_302109028.1">
    <property type="nucleotide sequence ID" value="NZ_JAUKTR010000001.1"/>
</dbReference>
<dbReference type="InterPro" id="IPR000825">
    <property type="entry name" value="SUF_FeS_clus_asmbl_SufBD_core"/>
</dbReference>
<sequence length="390" mass="41073">MTPARLDITQPETWPNRRVEDWRWTDVARVLREAPPPSPQASVEPGGPFAGLGGDELAVVNGRAPADARIIADGPGQVARLRFVSATDGTGHQARIIIEVKPGADLLLLESQEGAAAGYVANHILDIDVGAGGRLTRIVLAADAADALAFTRADVTMGGHAAFAQTVLTTGAKLQRIETRVSHPGKGASVRLDGLYLLSGERHADATSEVDHTGLDGQTSQLTKGVVRERGRGVFQGRIIVREGADGTDARMGHHALILGDRGEVDAKPELEIYADDVACAHGNTVGALDEMALFYLRSRGVPEAEARALLTEAFLGEALDRIEREDVREVCRAWLAERLSSPPPSSGAERGRGTTRRVVEGAAQSAAPDLAPSTASRSPSPAGGGGEER</sequence>
<feature type="region of interest" description="Disordered" evidence="1">
    <location>
        <begin position="340"/>
        <end position="390"/>
    </location>
</feature>
<reference evidence="3" key="1">
    <citation type="submission" date="2023-07" db="EMBL/GenBank/DDBJ databases">
        <title>Brevundimonas soil sp. nov., isolated from the soil of chemical plant.</title>
        <authorList>
            <person name="Wu N."/>
        </authorList>
    </citation>
    <scope>NUCLEOTIDE SEQUENCE</scope>
    <source>
        <strain evidence="3">XZ-24</strain>
    </source>
</reference>
<dbReference type="InterPro" id="IPR037284">
    <property type="entry name" value="SUF_FeS_clus_asmbl_SufBD_sf"/>
</dbReference>
<dbReference type="InterPro" id="IPR011542">
    <property type="entry name" value="SUF_FeS_clus_asmbl_SufD"/>
</dbReference>
<dbReference type="Pfam" id="PF01458">
    <property type="entry name" value="SUFBD_core"/>
    <property type="match status" value="1"/>
</dbReference>
<keyword evidence="4" id="KW-1185">Reference proteome</keyword>
<feature type="domain" description="SUF system FeS cluster assembly SufBD core" evidence="2">
    <location>
        <begin position="84"/>
        <end position="315"/>
    </location>
</feature>
<evidence type="ECO:0000259" key="2">
    <source>
        <dbReference type="Pfam" id="PF01458"/>
    </source>
</evidence>
<dbReference type="InterPro" id="IPR055346">
    <property type="entry name" value="Fe-S_cluster_assembly_SufBD"/>
</dbReference>